<feature type="compositionally biased region" description="Acidic residues" evidence="8">
    <location>
        <begin position="441"/>
        <end position="451"/>
    </location>
</feature>
<dbReference type="InterPro" id="IPR015940">
    <property type="entry name" value="UBA"/>
</dbReference>
<dbReference type="GO" id="GO:0106300">
    <property type="term" value="P:protein-DNA covalent cross-linking repair"/>
    <property type="evidence" value="ECO:0007669"/>
    <property type="project" value="InterPro"/>
</dbReference>
<feature type="compositionally biased region" description="Basic and acidic residues" evidence="8">
    <location>
        <begin position="193"/>
        <end position="220"/>
    </location>
</feature>
<evidence type="ECO:0000256" key="7">
    <source>
        <dbReference type="ARBA" id="ARBA00023239"/>
    </source>
</evidence>
<dbReference type="RefSeq" id="XP_004365508.1">
    <property type="nucleotide sequence ID" value="XM_004365451.2"/>
</dbReference>
<feature type="compositionally biased region" description="Low complexity" evidence="8">
    <location>
        <begin position="328"/>
        <end position="338"/>
    </location>
</feature>
<dbReference type="Gene3D" id="1.10.8.10">
    <property type="entry name" value="DNA helicase RuvA subunit, C-terminal domain"/>
    <property type="match status" value="1"/>
</dbReference>
<dbReference type="OMA" id="DHPLVCY"/>
<evidence type="ECO:0000313" key="10">
    <source>
        <dbReference type="EMBL" id="KJE89088.1"/>
    </source>
</evidence>
<keyword evidence="2" id="KW-0645">Protease</keyword>
<evidence type="ECO:0000259" key="9">
    <source>
        <dbReference type="PROSITE" id="PS50030"/>
    </source>
</evidence>
<dbReference type="AlphaFoldDB" id="A0A0D2WIW6"/>
<dbReference type="InterPro" id="IPR009060">
    <property type="entry name" value="UBA-like_sf"/>
</dbReference>
<feature type="compositionally biased region" description="Basic and acidic residues" evidence="8">
    <location>
        <begin position="408"/>
        <end position="418"/>
    </location>
</feature>
<organism evidence="10 11">
    <name type="scientific">Capsaspora owczarzaki (strain ATCC 30864)</name>
    <dbReference type="NCBI Taxonomy" id="595528"/>
    <lineage>
        <taxon>Eukaryota</taxon>
        <taxon>Filasterea</taxon>
        <taxon>Capsaspora</taxon>
    </lineage>
</organism>
<evidence type="ECO:0000256" key="2">
    <source>
        <dbReference type="ARBA" id="ARBA00022670"/>
    </source>
</evidence>
<keyword evidence="6" id="KW-0238">DNA-binding</keyword>
<keyword evidence="5" id="KW-0190">Covalent protein-DNA linkage</keyword>
<evidence type="ECO:0000256" key="4">
    <source>
        <dbReference type="ARBA" id="ARBA00022801"/>
    </source>
</evidence>
<sequence>MCGRAACALAPHRLQQATGVASSDNWAQSDKYRPSYNVGPGRFQPVMLASKHNPGTRELRCMTWGLIPSYTKQRGDFSTLLKTINARADRLQESGVYRRLVNKKRCVLPVTGFFEWLKKGKDRIPYFMFRKSCATVANPEEFQPLFFAGLYDVWYPDTPRNPQENAPPPTQTEIEETDLHLGQVDDDDDDGDHEANAADAEHEPEAETQHEPESDQKPDIQKPTPEFSYTIITVDSDPDLRWLHDRMPVILQSQEEIDQWLNPDLDFRAVQHLLRPAHNFLQWYQVPHDVNKVGNDLPTNVRPIKEASKITSFFKVLPSPKKQQACASESESFAASPSKLQAKLPADAAESSGAASSTEEAPASPEIVYSRPPRPENAAFKRSLSTSADSDSEHETANTQLIPPPKRVHLDASPDRSPKRASPGKSRSPRSARRSLVGEDPYADNDNDDDYSDQHSASAEEVCVVDEAAMSELQAMGFPEEVARHTLLAFNNDLPRAINSLLSD</sequence>
<gene>
    <name evidence="10" type="ORF">CAOG_000637</name>
</gene>
<keyword evidence="11" id="KW-1185">Reference proteome</keyword>
<dbReference type="GO" id="GO:0016829">
    <property type="term" value="F:lyase activity"/>
    <property type="evidence" value="ECO:0007669"/>
    <property type="project" value="UniProtKB-KW"/>
</dbReference>
<dbReference type="InParanoid" id="A0A0D2WIW6"/>
<evidence type="ECO:0000256" key="3">
    <source>
        <dbReference type="ARBA" id="ARBA00022763"/>
    </source>
</evidence>
<feature type="region of interest" description="Disordered" evidence="8">
    <location>
        <begin position="182"/>
        <end position="223"/>
    </location>
</feature>
<dbReference type="GO" id="GO:0003697">
    <property type="term" value="F:single-stranded DNA binding"/>
    <property type="evidence" value="ECO:0007669"/>
    <property type="project" value="InterPro"/>
</dbReference>
<evidence type="ECO:0000256" key="6">
    <source>
        <dbReference type="ARBA" id="ARBA00023125"/>
    </source>
</evidence>
<keyword evidence="4" id="KW-0378">Hydrolase</keyword>
<accession>A0A0D2WIW6</accession>
<comment type="similarity">
    <text evidence="1">Belongs to the SOS response-associated peptidase family.</text>
</comment>
<dbReference type="Pfam" id="PF00627">
    <property type="entry name" value="UBA"/>
    <property type="match status" value="1"/>
</dbReference>
<dbReference type="Gene3D" id="3.90.1680.10">
    <property type="entry name" value="SOS response associated peptidase-like"/>
    <property type="match status" value="2"/>
</dbReference>
<dbReference type="SMART" id="SM00165">
    <property type="entry name" value="UBA"/>
    <property type="match status" value="1"/>
</dbReference>
<evidence type="ECO:0000256" key="1">
    <source>
        <dbReference type="ARBA" id="ARBA00008136"/>
    </source>
</evidence>
<name>A0A0D2WIW6_CAPO3</name>
<dbReference type="Pfam" id="PF02586">
    <property type="entry name" value="SRAP"/>
    <property type="match status" value="2"/>
</dbReference>
<dbReference type="Proteomes" id="UP000008743">
    <property type="component" value="Unassembled WGS sequence"/>
</dbReference>
<dbReference type="PANTHER" id="PTHR13604:SF0">
    <property type="entry name" value="ABASIC SITE PROCESSING PROTEIN HMCES"/>
    <property type="match status" value="1"/>
</dbReference>
<dbReference type="eggNOG" id="KOG2618">
    <property type="taxonomic scope" value="Eukaryota"/>
</dbReference>
<dbReference type="OrthoDB" id="2111841at2759"/>
<proteinExistence type="inferred from homology"/>
<dbReference type="PROSITE" id="PS50030">
    <property type="entry name" value="UBA"/>
    <property type="match status" value="1"/>
</dbReference>
<feature type="compositionally biased region" description="Low complexity" evidence="8">
    <location>
        <begin position="345"/>
        <end position="366"/>
    </location>
</feature>
<dbReference type="EMBL" id="KE346360">
    <property type="protein sequence ID" value="KJE89088.1"/>
    <property type="molecule type" value="Genomic_DNA"/>
</dbReference>
<protein>
    <recommendedName>
        <fullName evidence="9">UBA domain-containing protein</fullName>
    </recommendedName>
</protein>
<dbReference type="GO" id="GO:0008233">
    <property type="term" value="F:peptidase activity"/>
    <property type="evidence" value="ECO:0007669"/>
    <property type="project" value="UniProtKB-KW"/>
</dbReference>
<dbReference type="GO" id="GO:0006508">
    <property type="term" value="P:proteolysis"/>
    <property type="evidence" value="ECO:0007669"/>
    <property type="project" value="UniProtKB-KW"/>
</dbReference>
<dbReference type="PANTHER" id="PTHR13604">
    <property type="entry name" value="DC12-RELATED"/>
    <property type="match status" value="1"/>
</dbReference>
<dbReference type="SUPFAM" id="SSF46934">
    <property type="entry name" value="UBA-like"/>
    <property type="match status" value="1"/>
</dbReference>
<feature type="domain" description="UBA" evidence="9">
    <location>
        <begin position="464"/>
        <end position="504"/>
    </location>
</feature>
<keyword evidence="7" id="KW-0456">Lyase</keyword>
<keyword evidence="3" id="KW-0227">DNA damage</keyword>
<dbReference type="SUPFAM" id="SSF143081">
    <property type="entry name" value="BB1717-like"/>
    <property type="match status" value="2"/>
</dbReference>
<dbReference type="InterPro" id="IPR003738">
    <property type="entry name" value="SRAP"/>
</dbReference>
<evidence type="ECO:0000256" key="8">
    <source>
        <dbReference type="SAM" id="MobiDB-lite"/>
    </source>
</evidence>
<dbReference type="InterPro" id="IPR036590">
    <property type="entry name" value="SRAP-like"/>
</dbReference>
<dbReference type="PhylomeDB" id="A0A0D2WIW6"/>
<evidence type="ECO:0000313" key="11">
    <source>
        <dbReference type="Proteomes" id="UP000008743"/>
    </source>
</evidence>
<dbReference type="STRING" id="595528.A0A0D2WIW6"/>
<evidence type="ECO:0000256" key="5">
    <source>
        <dbReference type="ARBA" id="ARBA00023124"/>
    </source>
</evidence>
<feature type="region of interest" description="Disordered" evidence="8">
    <location>
        <begin position="328"/>
        <end position="460"/>
    </location>
</feature>
<reference evidence="11" key="1">
    <citation type="submission" date="2011-02" db="EMBL/GenBank/DDBJ databases">
        <title>The Genome Sequence of Capsaspora owczarzaki ATCC 30864.</title>
        <authorList>
            <person name="Russ C."/>
            <person name="Cuomo C."/>
            <person name="Burger G."/>
            <person name="Gray M.W."/>
            <person name="Holland P.W.H."/>
            <person name="King N."/>
            <person name="Lang F.B.F."/>
            <person name="Roger A.J."/>
            <person name="Ruiz-Trillo I."/>
            <person name="Young S.K."/>
            <person name="Zeng Q."/>
            <person name="Gargeya S."/>
            <person name="Alvarado L."/>
            <person name="Berlin A."/>
            <person name="Chapman S.B."/>
            <person name="Chen Z."/>
            <person name="Freedman E."/>
            <person name="Gellesch M."/>
            <person name="Goldberg J."/>
            <person name="Griggs A."/>
            <person name="Gujja S."/>
            <person name="Heilman E."/>
            <person name="Heiman D."/>
            <person name="Howarth C."/>
            <person name="Mehta T."/>
            <person name="Neiman D."/>
            <person name="Pearson M."/>
            <person name="Roberts A."/>
            <person name="Saif S."/>
            <person name="Shea T."/>
            <person name="Shenoy N."/>
            <person name="Sisk P."/>
            <person name="Stolte C."/>
            <person name="Sykes S."/>
            <person name="White J."/>
            <person name="Yandava C."/>
            <person name="Haas B."/>
            <person name="Nusbaum C."/>
            <person name="Birren B."/>
        </authorList>
    </citation>
    <scope>NUCLEOTIDE SEQUENCE</scope>
    <source>
        <strain evidence="11">ATCC 30864</strain>
    </source>
</reference>